<evidence type="ECO:0000313" key="4">
    <source>
        <dbReference type="EMBL" id="UWQ40525.1"/>
    </source>
</evidence>
<protein>
    <submittedName>
        <fullName evidence="3">Acyl-CoA thioester hydrolase YbgC</fullName>
        <ecNumber evidence="3">3.1.2.-</ecNumber>
    </submittedName>
    <submittedName>
        <fullName evidence="4">Tol-pal system-associated acyl-CoA thioesterase</fullName>
    </submittedName>
</protein>
<evidence type="ECO:0000313" key="5">
    <source>
        <dbReference type="Proteomes" id="UP000051326"/>
    </source>
</evidence>
<comment type="similarity">
    <text evidence="1">Belongs to the 4-hydroxybenzoyl-CoA thioesterase family.</text>
</comment>
<dbReference type="EC" id="3.1.2.-" evidence="3"/>
<accession>A0A0P1HXP8</accession>
<dbReference type="InterPro" id="IPR008272">
    <property type="entry name" value="HB-CoA_thioesterase_AS"/>
</dbReference>
<dbReference type="Proteomes" id="UP001058514">
    <property type="component" value="Chromosome"/>
</dbReference>
<dbReference type="STRING" id="1396826.PHA8399_02679"/>
<dbReference type="Gene3D" id="3.10.129.10">
    <property type="entry name" value="Hotdog Thioesterase"/>
    <property type="match status" value="1"/>
</dbReference>
<evidence type="ECO:0000313" key="6">
    <source>
        <dbReference type="Proteomes" id="UP001058514"/>
    </source>
</evidence>
<dbReference type="RefSeq" id="WP_058286615.1">
    <property type="nucleotide sequence ID" value="NZ_CP081051.1"/>
</dbReference>
<gene>
    <name evidence="3" type="primary">ybgC</name>
    <name evidence="4" type="ORF">K3718_13300</name>
    <name evidence="3" type="ORF">PHA8399_02679</name>
</gene>
<dbReference type="InterPro" id="IPR014166">
    <property type="entry name" value="Tol-Pal_acyl-CoA_thioesterase"/>
</dbReference>
<organism evidence="3 5">
    <name type="scientific">Leisingera aquaemixtae</name>
    <dbReference type="NCBI Taxonomy" id="1396826"/>
    <lineage>
        <taxon>Bacteria</taxon>
        <taxon>Pseudomonadati</taxon>
        <taxon>Pseudomonadota</taxon>
        <taxon>Alphaproteobacteria</taxon>
        <taxon>Rhodobacterales</taxon>
        <taxon>Roseobacteraceae</taxon>
        <taxon>Leisingera</taxon>
    </lineage>
</organism>
<dbReference type="GO" id="GO:0047617">
    <property type="term" value="F:fatty acyl-CoA hydrolase activity"/>
    <property type="evidence" value="ECO:0007669"/>
    <property type="project" value="TreeGrafter"/>
</dbReference>
<dbReference type="EMBL" id="CYSR01000027">
    <property type="protein sequence ID" value="CUI00547.1"/>
    <property type="molecule type" value="Genomic_DNA"/>
</dbReference>
<dbReference type="PANTHER" id="PTHR31793:SF37">
    <property type="entry name" value="ACYL-COA THIOESTER HYDROLASE YBGC"/>
    <property type="match status" value="1"/>
</dbReference>
<dbReference type="PANTHER" id="PTHR31793">
    <property type="entry name" value="4-HYDROXYBENZOYL-COA THIOESTERASE FAMILY MEMBER"/>
    <property type="match status" value="1"/>
</dbReference>
<proteinExistence type="inferred from homology"/>
<sequence>MNHHFPVRVYYEDTDMGGIVYHANYLRFIERARSDWVRGIGVDQNAMREAGLIYVVRRIEADYLAPAKFDEELLVTTSMHAVTPARMTLIQEVTRDGQPLFRAQVTIVCITTGGKPARLPAEIRALR</sequence>
<reference evidence="4" key="2">
    <citation type="submission" date="2021-08" db="EMBL/GenBank/DDBJ databases">
        <authorList>
            <person name="Nwanade C."/>
            <person name="Wang M."/>
            <person name="Masoudi A."/>
            <person name="Yu Z."/>
            <person name="Liu J."/>
        </authorList>
    </citation>
    <scope>NUCLEOTIDE SEQUENCE</scope>
    <source>
        <strain evidence="4">S166</strain>
    </source>
</reference>
<evidence type="ECO:0000256" key="1">
    <source>
        <dbReference type="ARBA" id="ARBA00005953"/>
    </source>
</evidence>
<evidence type="ECO:0000256" key="2">
    <source>
        <dbReference type="ARBA" id="ARBA00022801"/>
    </source>
</evidence>
<dbReference type="PROSITE" id="PS01328">
    <property type="entry name" value="4HBCOA_THIOESTERASE"/>
    <property type="match status" value="1"/>
</dbReference>
<dbReference type="InterPro" id="IPR050563">
    <property type="entry name" value="4-hydroxybenzoyl-CoA_TE"/>
</dbReference>
<dbReference type="SUPFAM" id="SSF54637">
    <property type="entry name" value="Thioesterase/thiol ester dehydrase-isomerase"/>
    <property type="match status" value="1"/>
</dbReference>
<dbReference type="EMBL" id="CP081051">
    <property type="protein sequence ID" value="UWQ40525.1"/>
    <property type="molecule type" value="Genomic_DNA"/>
</dbReference>
<dbReference type="NCBIfam" id="TIGR00051">
    <property type="entry name" value="YbgC/FadM family acyl-CoA thioesterase"/>
    <property type="match status" value="1"/>
</dbReference>
<dbReference type="InterPro" id="IPR006684">
    <property type="entry name" value="YbgC/YbaW"/>
</dbReference>
<keyword evidence="2 3" id="KW-0378">Hydrolase</keyword>
<dbReference type="CDD" id="cd00586">
    <property type="entry name" value="4HBT"/>
    <property type="match status" value="1"/>
</dbReference>
<dbReference type="Pfam" id="PF13279">
    <property type="entry name" value="4HBT_2"/>
    <property type="match status" value="1"/>
</dbReference>
<dbReference type="AlphaFoldDB" id="A0A0P1HXP8"/>
<dbReference type="Proteomes" id="UP000051326">
    <property type="component" value="Unassembled WGS sequence"/>
</dbReference>
<name>A0A0P1HXP8_9RHOB</name>
<dbReference type="PIRSF" id="PIRSF003230">
    <property type="entry name" value="YbgC"/>
    <property type="match status" value="1"/>
</dbReference>
<dbReference type="FunFam" id="3.10.129.10:FF:000004">
    <property type="entry name" value="Tol-pal system-associated acyl-CoA thioesterase"/>
    <property type="match status" value="1"/>
</dbReference>
<dbReference type="NCBIfam" id="TIGR02799">
    <property type="entry name" value="thio_ybgC"/>
    <property type="match status" value="1"/>
</dbReference>
<dbReference type="InterPro" id="IPR029069">
    <property type="entry name" value="HotDog_dom_sf"/>
</dbReference>
<keyword evidence="6" id="KW-1185">Reference proteome</keyword>
<evidence type="ECO:0000313" key="3">
    <source>
        <dbReference type="EMBL" id="CUI00547.1"/>
    </source>
</evidence>
<reference evidence="3 5" key="1">
    <citation type="submission" date="2015-09" db="EMBL/GenBank/DDBJ databases">
        <authorList>
            <consortium name="Swine Surveillance"/>
        </authorList>
    </citation>
    <scope>NUCLEOTIDE SEQUENCE [LARGE SCALE GENOMIC DNA]</scope>
    <source>
        <strain evidence="3 5">CECT 8399</strain>
    </source>
</reference>